<evidence type="ECO:0000256" key="1">
    <source>
        <dbReference type="SAM" id="MobiDB-lite"/>
    </source>
</evidence>
<organism evidence="2 3">
    <name type="scientific">Micromonospora peucetia</name>
    <dbReference type="NCBI Taxonomy" id="47871"/>
    <lineage>
        <taxon>Bacteria</taxon>
        <taxon>Bacillati</taxon>
        <taxon>Actinomycetota</taxon>
        <taxon>Actinomycetes</taxon>
        <taxon>Micromonosporales</taxon>
        <taxon>Micromonosporaceae</taxon>
        <taxon>Micromonospora</taxon>
    </lineage>
</organism>
<dbReference type="Proteomes" id="UP001334804">
    <property type="component" value="Chromosome"/>
</dbReference>
<name>A0ABZ1EHA2_9ACTN</name>
<proteinExistence type="predicted"/>
<dbReference type="Gene3D" id="3.20.80.10">
    <property type="entry name" value="Regulatory factor, effector binding domain"/>
    <property type="match status" value="1"/>
</dbReference>
<accession>A0ABZ1EHA2</accession>
<evidence type="ECO:0000313" key="3">
    <source>
        <dbReference type="Proteomes" id="UP001334804"/>
    </source>
</evidence>
<dbReference type="InterPro" id="IPR011256">
    <property type="entry name" value="Reg_factor_effector_dom_sf"/>
</dbReference>
<dbReference type="EMBL" id="CP109071">
    <property type="protein sequence ID" value="WSA33163.1"/>
    <property type="molecule type" value="Genomic_DNA"/>
</dbReference>
<reference evidence="2 3" key="1">
    <citation type="submission" date="2022-10" db="EMBL/GenBank/DDBJ databases">
        <title>The complete genomes of actinobacterial strains from the NBC collection.</title>
        <authorList>
            <person name="Joergensen T.S."/>
            <person name="Alvarez Arevalo M."/>
            <person name="Sterndorff E.B."/>
            <person name="Faurdal D."/>
            <person name="Vuksanovic O."/>
            <person name="Mourched A.-S."/>
            <person name="Charusanti P."/>
            <person name="Shaw S."/>
            <person name="Blin K."/>
            <person name="Weber T."/>
        </authorList>
    </citation>
    <scope>NUCLEOTIDE SEQUENCE [LARGE SCALE GENOMIC DNA]</scope>
    <source>
        <strain evidence="2 3">NBC 01809</strain>
    </source>
</reference>
<protein>
    <recommendedName>
        <fullName evidence="4">GyrI-like small molecule binding domain-containing protein</fullName>
    </recommendedName>
</protein>
<sequence>MPGGSPSYAGSGCRWSTSPTCSRFPARKPPEPSIRTGAESKQTTQHVVQSIGVRIEQAHREAYILLRKAQAAYPSILQAYDAVGAWLDDRGRTLSASAREVYYPHWATADDEDECVDVAFPFDPAPLGWPGQTQHQGQ</sequence>
<feature type="region of interest" description="Disordered" evidence="1">
    <location>
        <begin position="1"/>
        <end position="45"/>
    </location>
</feature>
<evidence type="ECO:0000313" key="2">
    <source>
        <dbReference type="EMBL" id="WSA33163.1"/>
    </source>
</evidence>
<gene>
    <name evidence="2" type="ORF">OIE14_03550</name>
</gene>
<evidence type="ECO:0008006" key="4">
    <source>
        <dbReference type="Google" id="ProtNLM"/>
    </source>
</evidence>
<keyword evidence="3" id="KW-1185">Reference proteome</keyword>